<evidence type="ECO:0000256" key="4">
    <source>
        <dbReference type="ARBA" id="ARBA00022679"/>
    </source>
</evidence>
<proteinExistence type="predicted"/>
<dbReference type="InterPro" id="IPR036097">
    <property type="entry name" value="HisK_dim/P_sf"/>
</dbReference>
<evidence type="ECO:0000256" key="1">
    <source>
        <dbReference type="ARBA" id="ARBA00000085"/>
    </source>
</evidence>
<accession>A0A5C5GAU3</accession>
<dbReference type="Gene3D" id="3.30.450.20">
    <property type="entry name" value="PAS domain"/>
    <property type="match status" value="2"/>
</dbReference>
<dbReference type="InterPro" id="IPR005467">
    <property type="entry name" value="His_kinase_dom"/>
</dbReference>
<evidence type="ECO:0000256" key="2">
    <source>
        <dbReference type="ARBA" id="ARBA00012438"/>
    </source>
</evidence>
<feature type="domain" description="PAC" evidence="12">
    <location>
        <begin position="142"/>
        <end position="194"/>
    </location>
</feature>
<dbReference type="PROSITE" id="PS50113">
    <property type="entry name" value="PAC"/>
    <property type="match status" value="1"/>
</dbReference>
<evidence type="ECO:0000259" key="11">
    <source>
        <dbReference type="PROSITE" id="PS50112"/>
    </source>
</evidence>
<feature type="chain" id="PRO_5022926409" description="histidine kinase" evidence="9">
    <location>
        <begin position="26"/>
        <end position="547"/>
    </location>
</feature>
<reference evidence="13 14" key="1">
    <citation type="submission" date="2019-06" db="EMBL/GenBank/DDBJ databases">
        <title>Genome of new Rhodobacteraceae sp. SM1903.</title>
        <authorList>
            <person name="Ren X."/>
        </authorList>
    </citation>
    <scope>NUCLEOTIDE SEQUENCE [LARGE SCALE GENOMIC DNA]</scope>
    <source>
        <strain evidence="13 14">SM1903</strain>
    </source>
</reference>
<evidence type="ECO:0000256" key="8">
    <source>
        <dbReference type="SAM" id="Phobius"/>
    </source>
</evidence>
<dbReference type="CDD" id="cd00130">
    <property type="entry name" value="PAS"/>
    <property type="match status" value="2"/>
</dbReference>
<dbReference type="InterPro" id="IPR035965">
    <property type="entry name" value="PAS-like_dom_sf"/>
</dbReference>
<dbReference type="InterPro" id="IPR013655">
    <property type="entry name" value="PAS_fold_3"/>
</dbReference>
<evidence type="ECO:0000256" key="5">
    <source>
        <dbReference type="ARBA" id="ARBA00022777"/>
    </source>
</evidence>
<dbReference type="InterPro" id="IPR003661">
    <property type="entry name" value="HisK_dim/P_dom"/>
</dbReference>
<dbReference type="GO" id="GO:0000155">
    <property type="term" value="F:phosphorelay sensor kinase activity"/>
    <property type="evidence" value="ECO:0007669"/>
    <property type="project" value="InterPro"/>
</dbReference>
<dbReference type="InterPro" id="IPR003594">
    <property type="entry name" value="HATPase_dom"/>
</dbReference>
<evidence type="ECO:0000259" key="12">
    <source>
        <dbReference type="PROSITE" id="PS50113"/>
    </source>
</evidence>
<keyword evidence="6" id="KW-0902">Two-component regulatory system</keyword>
<evidence type="ECO:0000256" key="6">
    <source>
        <dbReference type="ARBA" id="ARBA00023012"/>
    </source>
</evidence>
<dbReference type="RefSeq" id="WP_140195826.1">
    <property type="nucleotide sequence ID" value="NZ_CP065915.1"/>
</dbReference>
<dbReference type="SUPFAM" id="SSF47384">
    <property type="entry name" value="Homodimeric domain of signal transducing histidine kinase"/>
    <property type="match status" value="1"/>
</dbReference>
<feature type="domain" description="PAS" evidence="11">
    <location>
        <begin position="68"/>
        <end position="140"/>
    </location>
</feature>
<dbReference type="Gene3D" id="1.10.287.130">
    <property type="match status" value="1"/>
</dbReference>
<dbReference type="PRINTS" id="PR00344">
    <property type="entry name" value="BCTRLSENSOR"/>
</dbReference>
<comment type="caution">
    <text evidence="13">The sequence shown here is derived from an EMBL/GenBank/DDBJ whole genome shotgun (WGS) entry which is preliminary data.</text>
</comment>
<dbReference type="InterPro" id="IPR036890">
    <property type="entry name" value="HATPase_C_sf"/>
</dbReference>
<dbReference type="SUPFAM" id="SSF55874">
    <property type="entry name" value="ATPase domain of HSP90 chaperone/DNA topoisomerase II/histidine kinase"/>
    <property type="match status" value="1"/>
</dbReference>
<comment type="catalytic activity">
    <reaction evidence="1">
        <text>ATP + protein L-histidine = ADP + protein N-phospho-L-histidine.</text>
        <dbReference type="EC" id="2.7.13.3"/>
    </reaction>
</comment>
<dbReference type="InterPro" id="IPR050736">
    <property type="entry name" value="Sensor_HK_Regulatory"/>
</dbReference>
<gene>
    <name evidence="13" type="ORF">FHY64_13880</name>
</gene>
<evidence type="ECO:0000259" key="10">
    <source>
        <dbReference type="PROSITE" id="PS50109"/>
    </source>
</evidence>
<dbReference type="FunFam" id="1.10.287.130:FF:000001">
    <property type="entry name" value="Two-component sensor histidine kinase"/>
    <property type="match status" value="1"/>
</dbReference>
<keyword evidence="9" id="KW-0732">Signal</keyword>
<feature type="transmembrane region" description="Helical" evidence="8">
    <location>
        <begin position="37"/>
        <end position="56"/>
    </location>
</feature>
<dbReference type="InterPro" id="IPR001610">
    <property type="entry name" value="PAC"/>
</dbReference>
<dbReference type="CDD" id="cd00082">
    <property type="entry name" value="HisKA"/>
    <property type="match status" value="1"/>
</dbReference>
<keyword evidence="8" id="KW-1133">Transmembrane helix</keyword>
<feature type="signal peptide" evidence="9">
    <location>
        <begin position="1"/>
        <end position="25"/>
    </location>
</feature>
<dbReference type="EC" id="2.7.13.3" evidence="2"/>
<dbReference type="InterPro" id="IPR004358">
    <property type="entry name" value="Sig_transdc_His_kin-like_C"/>
</dbReference>
<dbReference type="OrthoDB" id="7179697at2"/>
<protein>
    <recommendedName>
        <fullName evidence="2">histidine kinase</fullName>
        <ecNumber evidence="2">2.7.13.3</ecNumber>
    </recommendedName>
</protein>
<dbReference type="Pfam" id="PF13426">
    <property type="entry name" value="PAS_9"/>
    <property type="match status" value="1"/>
</dbReference>
<evidence type="ECO:0000256" key="7">
    <source>
        <dbReference type="ARBA" id="ARBA00023136"/>
    </source>
</evidence>
<dbReference type="Pfam" id="PF02518">
    <property type="entry name" value="HATPase_c"/>
    <property type="match status" value="1"/>
</dbReference>
<organism evidence="13 14">
    <name type="scientific">Pelagovum pacificum</name>
    <dbReference type="NCBI Taxonomy" id="2588711"/>
    <lineage>
        <taxon>Bacteria</taxon>
        <taxon>Pseudomonadati</taxon>
        <taxon>Pseudomonadota</taxon>
        <taxon>Alphaproteobacteria</taxon>
        <taxon>Rhodobacterales</taxon>
        <taxon>Paracoccaceae</taxon>
        <taxon>Pelagovum</taxon>
    </lineage>
</organism>
<keyword evidence="8" id="KW-0812">Transmembrane</keyword>
<dbReference type="CDD" id="cd00075">
    <property type="entry name" value="HATPase"/>
    <property type="match status" value="1"/>
</dbReference>
<evidence type="ECO:0000256" key="9">
    <source>
        <dbReference type="SAM" id="SignalP"/>
    </source>
</evidence>
<keyword evidence="7 8" id="KW-0472">Membrane</keyword>
<dbReference type="InterPro" id="IPR000700">
    <property type="entry name" value="PAS-assoc_C"/>
</dbReference>
<keyword evidence="14" id="KW-1185">Reference proteome</keyword>
<dbReference type="PROSITE" id="PS50112">
    <property type="entry name" value="PAS"/>
    <property type="match status" value="1"/>
</dbReference>
<dbReference type="SMART" id="SM00388">
    <property type="entry name" value="HisKA"/>
    <property type="match status" value="1"/>
</dbReference>
<dbReference type="Pfam" id="PF08447">
    <property type="entry name" value="PAS_3"/>
    <property type="match status" value="1"/>
</dbReference>
<dbReference type="InterPro" id="IPR000014">
    <property type="entry name" value="PAS"/>
</dbReference>
<dbReference type="PANTHER" id="PTHR43711:SF30">
    <property type="entry name" value="HISTIDINE KINASE"/>
    <property type="match status" value="1"/>
</dbReference>
<feature type="domain" description="Histidine kinase" evidence="10">
    <location>
        <begin position="315"/>
        <end position="534"/>
    </location>
</feature>
<evidence type="ECO:0000313" key="14">
    <source>
        <dbReference type="Proteomes" id="UP000314011"/>
    </source>
</evidence>
<sequence length="547" mass="61074">MSRKLTRYARAISPVAILSASPALANVAEPASIANGTYWYGASIFAIAAGIFVARYRKDAMQRSRTETERDLTHQVEAFNDHTIVLVGDENLCISYINDRFLETTGYTRTELIGRPTCSIYVEEDHHQHAEIVEALLAGSSWTGETRLRCKDGSIRWTQTTIRPRLGEDGKLKGTIGIRTDITEVKEAAVSQDLITALRHLTDHVVMIGAYSSRVLYLNDSAMELFGWDEETYKQKYMSDIEFDFDRRELAVIINRLRRGEASHLYYETRMHDRPFRATIQMFVPTSGEPRIIALLRDLSYQEEVDKAKSDFISTVSHELRSPLTSIKGAMGLVLSGATGEMPEKSRQLVEIAHRNANRLILIVNDILDLEKIAAGRMDFNMKPHDLRDLLWEAVEANESFAARFDVTIRLEGVDHPSIASFDMDRMLQVMNNLLSNAAKFSRPGGEIVATLSRQGRHFSIAVRDSGVGIPKTALNRIFERFQQGGHSEPQGLRGSGLGLSIVKAIVEHHGGTIDLESQEGLGTTVSFTLEPAKTAELPNTLLVGNR</sequence>
<dbReference type="SUPFAM" id="SSF55785">
    <property type="entry name" value="PYP-like sensor domain (PAS domain)"/>
    <property type="match status" value="2"/>
</dbReference>
<dbReference type="NCBIfam" id="TIGR00229">
    <property type="entry name" value="sensory_box"/>
    <property type="match status" value="1"/>
</dbReference>
<keyword evidence="4" id="KW-0808">Transferase</keyword>
<dbReference type="FunFam" id="3.30.565.10:FF:000006">
    <property type="entry name" value="Sensor histidine kinase WalK"/>
    <property type="match status" value="1"/>
</dbReference>
<dbReference type="EMBL" id="VFFF01000002">
    <property type="protein sequence ID" value="TNY31120.1"/>
    <property type="molecule type" value="Genomic_DNA"/>
</dbReference>
<dbReference type="SMART" id="SM00086">
    <property type="entry name" value="PAC"/>
    <property type="match status" value="1"/>
</dbReference>
<dbReference type="AlphaFoldDB" id="A0A5C5GAU3"/>
<dbReference type="SMART" id="SM00091">
    <property type="entry name" value="PAS"/>
    <property type="match status" value="2"/>
</dbReference>
<evidence type="ECO:0000313" key="13">
    <source>
        <dbReference type="EMBL" id="TNY31120.1"/>
    </source>
</evidence>
<dbReference type="Proteomes" id="UP000314011">
    <property type="component" value="Unassembled WGS sequence"/>
</dbReference>
<dbReference type="Gene3D" id="3.30.565.10">
    <property type="entry name" value="Histidine kinase-like ATPase, C-terminal domain"/>
    <property type="match status" value="1"/>
</dbReference>
<keyword evidence="5" id="KW-0418">Kinase</keyword>
<name>A0A5C5GAU3_9RHOB</name>
<dbReference type="PROSITE" id="PS50109">
    <property type="entry name" value="HIS_KIN"/>
    <property type="match status" value="1"/>
</dbReference>
<keyword evidence="3" id="KW-0597">Phosphoprotein</keyword>
<dbReference type="Pfam" id="PF00512">
    <property type="entry name" value="HisKA"/>
    <property type="match status" value="1"/>
</dbReference>
<evidence type="ECO:0000256" key="3">
    <source>
        <dbReference type="ARBA" id="ARBA00022553"/>
    </source>
</evidence>
<dbReference type="PANTHER" id="PTHR43711">
    <property type="entry name" value="TWO-COMPONENT HISTIDINE KINASE"/>
    <property type="match status" value="1"/>
</dbReference>
<dbReference type="SMART" id="SM00387">
    <property type="entry name" value="HATPase_c"/>
    <property type="match status" value="1"/>
</dbReference>